<evidence type="ECO:0000256" key="6">
    <source>
        <dbReference type="ARBA" id="ARBA00022833"/>
    </source>
</evidence>
<evidence type="ECO:0000256" key="7">
    <source>
        <dbReference type="ARBA" id="ARBA00023204"/>
    </source>
</evidence>
<feature type="compositionally biased region" description="Polar residues" evidence="10">
    <location>
        <begin position="620"/>
        <end position="631"/>
    </location>
</feature>
<name>A0A3M7BZB9_HORWE</name>
<keyword evidence="5" id="KW-0863">Zinc-finger</keyword>
<dbReference type="Gene3D" id="3.30.70.270">
    <property type="match status" value="1"/>
</dbReference>
<dbReference type="Pfam" id="PF11799">
    <property type="entry name" value="IMS_C"/>
    <property type="match status" value="1"/>
</dbReference>
<feature type="compositionally biased region" description="Basic and acidic residues" evidence="10">
    <location>
        <begin position="697"/>
        <end position="706"/>
    </location>
</feature>
<evidence type="ECO:0000313" key="13">
    <source>
        <dbReference type="EMBL" id="RMY45192.1"/>
    </source>
</evidence>
<comment type="subcellular location">
    <subcellularLocation>
        <location evidence="1">Nucleus</location>
    </subcellularLocation>
</comment>
<feature type="compositionally biased region" description="Basic and acidic residues" evidence="10">
    <location>
        <begin position="564"/>
        <end position="595"/>
    </location>
</feature>
<dbReference type="GO" id="GO:0070987">
    <property type="term" value="P:error-free translesion synthesis"/>
    <property type="evidence" value="ECO:0007669"/>
    <property type="project" value="UniProtKB-ARBA"/>
</dbReference>
<dbReference type="Pfam" id="PF18439">
    <property type="entry name" value="zf_UBZ"/>
    <property type="match status" value="1"/>
</dbReference>
<evidence type="ECO:0000256" key="10">
    <source>
        <dbReference type="SAM" id="MobiDB-lite"/>
    </source>
</evidence>
<feature type="compositionally biased region" description="Gly residues" evidence="10">
    <location>
        <begin position="519"/>
        <end position="529"/>
    </location>
</feature>
<feature type="region of interest" description="Disordered" evidence="10">
    <location>
        <begin position="492"/>
        <end position="799"/>
    </location>
</feature>
<dbReference type="OrthoDB" id="5723at2759"/>
<keyword evidence="6" id="KW-0862">Zinc</keyword>
<dbReference type="Gene3D" id="1.10.150.20">
    <property type="entry name" value="5' to 3' exonuclease, C-terminal subdomain"/>
    <property type="match status" value="1"/>
</dbReference>
<feature type="compositionally biased region" description="Basic and acidic residues" evidence="10">
    <location>
        <begin position="754"/>
        <end position="763"/>
    </location>
</feature>
<feature type="compositionally biased region" description="Pro residues" evidence="10">
    <location>
        <begin position="683"/>
        <end position="694"/>
    </location>
</feature>
<dbReference type="Gene3D" id="3.30.1490.100">
    <property type="entry name" value="DNA polymerase, Y-family, little finger domain"/>
    <property type="match status" value="1"/>
</dbReference>
<dbReference type="SUPFAM" id="SSF56672">
    <property type="entry name" value="DNA/RNA polymerases"/>
    <property type="match status" value="1"/>
</dbReference>
<feature type="domain" description="UBZ3-type" evidence="12">
    <location>
        <begin position="703"/>
        <end position="739"/>
    </location>
</feature>
<dbReference type="InterPro" id="IPR043502">
    <property type="entry name" value="DNA/RNA_pol_sf"/>
</dbReference>
<evidence type="ECO:0000313" key="14">
    <source>
        <dbReference type="Proteomes" id="UP000270230"/>
    </source>
</evidence>
<comment type="caution">
    <text evidence="13">The sequence shown here is derived from an EMBL/GenBank/DDBJ whole genome shotgun (WGS) entry which is preliminary data.</text>
</comment>
<dbReference type="GO" id="GO:0003684">
    <property type="term" value="F:damaged DNA binding"/>
    <property type="evidence" value="ECO:0007669"/>
    <property type="project" value="InterPro"/>
</dbReference>
<dbReference type="FunFam" id="3.30.1490.100:FF:000009">
    <property type="entry name" value="DNA polymerase eta subunit"/>
    <property type="match status" value="1"/>
</dbReference>
<evidence type="ECO:0000256" key="4">
    <source>
        <dbReference type="ARBA" id="ARBA00022763"/>
    </source>
</evidence>
<dbReference type="Pfam" id="PF00817">
    <property type="entry name" value="IMS"/>
    <property type="match status" value="1"/>
</dbReference>
<keyword evidence="2" id="KW-0808">Transferase</keyword>
<dbReference type="PANTHER" id="PTHR45873">
    <property type="entry name" value="DNA POLYMERASE ETA"/>
    <property type="match status" value="1"/>
</dbReference>
<dbReference type="GO" id="GO:0035861">
    <property type="term" value="C:site of double-strand break"/>
    <property type="evidence" value="ECO:0007669"/>
    <property type="project" value="TreeGrafter"/>
</dbReference>
<dbReference type="FunFam" id="3.40.1170.60:FF:000008">
    <property type="entry name" value="DNA polymerase eta subunit"/>
    <property type="match status" value="1"/>
</dbReference>
<dbReference type="GO" id="GO:0008270">
    <property type="term" value="F:zinc ion binding"/>
    <property type="evidence" value="ECO:0007669"/>
    <property type="project" value="UniProtKB-KW"/>
</dbReference>
<dbReference type="PROSITE" id="PS51907">
    <property type="entry name" value="ZF_UBZ3"/>
    <property type="match status" value="1"/>
</dbReference>
<protein>
    <recommendedName>
        <fullName evidence="9">DNA polymerase eta</fullName>
    </recommendedName>
</protein>
<dbReference type="GO" id="GO:0005657">
    <property type="term" value="C:replication fork"/>
    <property type="evidence" value="ECO:0007669"/>
    <property type="project" value="UniProtKB-ARBA"/>
</dbReference>
<dbReference type="GO" id="GO:0006281">
    <property type="term" value="P:DNA repair"/>
    <property type="evidence" value="ECO:0007669"/>
    <property type="project" value="UniProtKB-KW"/>
</dbReference>
<dbReference type="PANTHER" id="PTHR45873:SF1">
    <property type="entry name" value="DNA POLYMERASE ETA"/>
    <property type="match status" value="1"/>
</dbReference>
<feature type="compositionally biased region" description="Polar residues" evidence="10">
    <location>
        <begin position="660"/>
        <end position="678"/>
    </location>
</feature>
<feature type="domain" description="UmuC" evidence="11">
    <location>
        <begin position="44"/>
        <end position="306"/>
    </location>
</feature>
<dbReference type="SUPFAM" id="SSF100879">
    <property type="entry name" value="Lesion bypass DNA polymerase (Y-family), little finger domain"/>
    <property type="match status" value="1"/>
</dbReference>
<evidence type="ECO:0000259" key="12">
    <source>
        <dbReference type="PROSITE" id="PS51907"/>
    </source>
</evidence>
<dbReference type="InterPro" id="IPR043128">
    <property type="entry name" value="Rev_trsase/Diguanyl_cyclase"/>
</dbReference>
<evidence type="ECO:0000259" key="11">
    <source>
        <dbReference type="PROSITE" id="PS50173"/>
    </source>
</evidence>
<proteinExistence type="predicted"/>
<dbReference type="GO" id="GO:0003887">
    <property type="term" value="F:DNA-directed DNA polymerase activity"/>
    <property type="evidence" value="ECO:0007669"/>
    <property type="project" value="TreeGrafter"/>
</dbReference>
<dbReference type="GO" id="GO:0005634">
    <property type="term" value="C:nucleus"/>
    <property type="evidence" value="ECO:0007669"/>
    <property type="project" value="UniProtKB-SubCell"/>
</dbReference>
<keyword evidence="3" id="KW-0479">Metal-binding</keyword>
<dbReference type="Pfam" id="PF21704">
    <property type="entry name" value="POLH-Rev1_HhH"/>
    <property type="match status" value="1"/>
</dbReference>
<evidence type="ECO:0000256" key="5">
    <source>
        <dbReference type="ARBA" id="ARBA00022771"/>
    </source>
</evidence>
<dbReference type="Proteomes" id="UP000270230">
    <property type="component" value="Unassembled WGS sequence"/>
</dbReference>
<feature type="region of interest" description="Disordered" evidence="10">
    <location>
        <begin position="187"/>
        <end position="208"/>
    </location>
</feature>
<keyword evidence="4" id="KW-0227">DNA damage</keyword>
<sequence>MHSSSPPFPNSTPLSSHLPRKSKYTWKNLFTLSAYSPQSPLRVIAHIDLDAFYAQCETVRLGLDPAKPLAVQQWQGLIAINYPARAYGLSRHVTITEAKEKCPELVCQHVATWKEGDTRWSYSDDAYKEMATRKVSLDPYRTQSRRILALIKETLPKDLQRVEKASVDEVFLDLSAHVHHRLLEQYPELQGPPPYDDPSEPLPRPPTTALDWSADALVDLPESESEEDDPDWDDIALLTASQIVRDVRQQIYDQLHFTCSAGLARNKMLSKLGSAYKKPANQTVIRNRAIPHFLSTFKFTKIRNLGGKLGDEIVSRFQTEQISDLLPHSLDTLKKHLGDDTGSWLYSTLRGEDLSEVNPRTQIKSMLSAKSFRPSINDATTATKWLRIFVSDIFSRLVEEGVLENKRRPKTMNLHHRCGQATRSKSTPIPLGRKITEDGLLELAKGLLAQVVVDGRAWPCANLSLSVGGFEEGISGNKGIGGFLVHGEEARALRESDEGRRGDSVVGGGMRPNKRRRVGGGGDAAGGGIARFFGAAQPPGRQESKESEVESSAGEEVAEDERDEEKKVNDQEDAVDRQEDLEGEHLHSNDLHDTHALSPDEGPPDPATYERSSPIDKIYSSPSKTASQETGASREDRTKDPINASHQQEDHPKSHATYPSAWQSQHATSAATANPRHTSPTEPNSPPQPAPPSLKQPSDRHPHEDPQQQCPRCHLPLPSSPTSKTEHEDFHYAQDLQSQLRSSPPPPDPGPPQRRREEERAAQTREGGGGVGRGRGKRGRGRGGGGGSGERGQKRLAFG</sequence>
<feature type="compositionally biased region" description="Basic and acidic residues" evidence="10">
    <location>
        <begin position="492"/>
        <end position="503"/>
    </location>
</feature>
<evidence type="ECO:0000256" key="1">
    <source>
        <dbReference type="ARBA" id="ARBA00004123"/>
    </source>
</evidence>
<dbReference type="FunFam" id="1.10.150.20:FF:000014">
    <property type="entry name" value="Polymerase (DNA directed), eta"/>
    <property type="match status" value="1"/>
</dbReference>
<dbReference type="GO" id="GO:0009314">
    <property type="term" value="P:response to radiation"/>
    <property type="evidence" value="ECO:0007669"/>
    <property type="project" value="TreeGrafter"/>
</dbReference>
<dbReference type="InterPro" id="IPR041298">
    <property type="entry name" value="UBZ3"/>
</dbReference>
<dbReference type="GO" id="GO:0042276">
    <property type="term" value="P:error-prone translesion synthesis"/>
    <property type="evidence" value="ECO:0007669"/>
    <property type="project" value="TreeGrafter"/>
</dbReference>
<evidence type="ECO:0000256" key="9">
    <source>
        <dbReference type="ARBA" id="ARBA00044975"/>
    </source>
</evidence>
<dbReference type="EMBL" id="QWIN01000966">
    <property type="protein sequence ID" value="RMY45192.1"/>
    <property type="molecule type" value="Genomic_DNA"/>
</dbReference>
<keyword evidence="8" id="KW-0539">Nucleus</keyword>
<dbReference type="Gene3D" id="3.40.1170.60">
    <property type="match status" value="1"/>
</dbReference>
<feature type="compositionally biased region" description="Pro residues" evidence="10">
    <location>
        <begin position="743"/>
        <end position="752"/>
    </location>
</feature>
<reference evidence="13 14" key="1">
    <citation type="journal article" date="2018" name="BMC Genomics">
        <title>Genomic evidence for intraspecific hybridization in a clonal and extremely halotolerant yeast.</title>
        <authorList>
            <person name="Gostincar C."/>
            <person name="Stajich J.E."/>
            <person name="Zupancic J."/>
            <person name="Zalar P."/>
            <person name="Gunde-Cimerman N."/>
        </authorList>
    </citation>
    <scope>NUCLEOTIDE SEQUENCE [LARGE SCALE GENOMIC DNA]</scope>
    <source>
        <strain evidence="13 14">EXF-151</strain>
    </source>
</reference>
<dbReference type="GO" id="GO:0007064">
    <property type="term" value="P:mitotic sister chromatid cohesion"/>
    <property type="evidence" value="ECO:0007669"/>
    <property type="project" value="UniProtKB-ARBA"/>
</dbReference>
<evidence type="ECO:0000256" key="2">
    <source>
        <dbReference type="ARBA" id="ARBA00022679"/>
    </source>
</evidence>
<evidence type="ECO:0000256" key="8">
    <source>
        <dbReference type="ARBA" id="ARBA00023242"/>
    </source>
</evidence>
<feature type="compositionally biased region" description="Pro residues" evidence="10">
    <location>
        <begin position="190"/>
        <end position="206"/>
    </location>
</feature>
<organism evidence="13 14">
    <name type="scientific">Hortaea werneckii</name>
    <name type="common">Black yeast</name>
    <name type="synonym">Cladosporium werneckii</name>
    <dbReference type="NCBI Taxonomy" id="91943"/>
    <lineage>
        <taxon>Eukaryota</taxon>
        <taxon>Fungi</taxon>
        <taxon>Dikarya</taxon>
        <taxon>Ascomycota</taxon>
        <taxon>Pezizomycotina</taxon>
        <taxon>Dothideomycetes</taxon>
        <taxon>Dothideomycetidae</taxon>
        <taxon>Mycosphaerellales</taxon>
        <taxon>Teratosphaeriaceae</taxon>
        <taxon>Hortaea</taxon>
    </lineage>
</organism>
<dbReference type="AlphaFoldDB" id="A0A3M7BZB9"/>
<dbReference type="VEuPathDB" id="FungiDB:BTJ68_14881"/>
<dbReference type="InterPro" id="IPR036775">
    <property type="entry name" value="DNA_pol_Y-fam_lit_finger_sf"/>
</dbReference>
<dbReference type="InterPro" id="IPR052230">
    <property type="entry name" value="DNA_polymerase_eta"/>
</dbReference>
<keyword evidence="7" id="KW-0234">DNA repair</keyword>
<dbReference type="InterPro" id="IPR017961">
    <property type="entry name" value="DNA_pol_Y-fam_little_finger"/>
</dbReference>
<evidence type="ECO:0000256" key="3">
    <source>
        <dbReference type="ARBA" id="ARBA00022723"/>
    </source>
</evidence>
<dbReference type="InterPro" id="IPR001126">
    <property type="entry name" value="UmuC"/>
</dbReference>
<gene>
    <name evidence="13" type="ORF">D0865_10063</name>
</gene>
<accession>A0A3M7BZB9</accession>
<dbReference type="PROSITE" id="PS50173">
    <property type="entry name" value="UMUC"/>
    <property type="match status" value="1"/>
</dbReference>
<dbReference type="PIRSF" id="PIRSF036603">
    <property type="entry name" value="DPol_eta"/>
    <property type="match status" value="1"/>
</dbReference>